<evidence type="ECO:0000313" key="2">
    <source>
        <dbReference type="EMBL" id="KAL2471874.1"/>
    </source>
</evidence>
<dbReference type="AlphaFoldDB" id="A0ABD1Q6P3"/>
<evidence type="ECO:0000313" key="3">
    <source>
        <dbReference type="Proteomes" id="UP001604336"/>
    </source>
</evidence>
<gene>
    <name evidence="2" type="ORF">Adt_40010</name>
</gene>
<name>A0ABD1Q6P3_9LAMI</name>
<dbReference type="EMBL" id="JBFOLK010000012">
    <property type="protein sequence ID" value="KAL2471874.1"/>
    <property type="molecule type" value="Genomic_DNA"/>
</dbReference>
<protein>
    <submittedName>
        <fullName evidence="2">Uncharacterized protein</fullName>
    </submittedName>
</protein>
<feature type="compositionally biased region" description="Basic and acidic residues" evidence="1">
    <location>
        <begin position="8"/>
        <end position="17"/>
    </location>
</feature>
<dbReference type="PANTHER" id="PTHR33168">
    <property type="entry name" value="STRESS INDUCED PROTEIN-RELATED"/>
    <property type="match status" value="1"/>
</dbReference>
<comment type="caution">
    <text evidence="2">The sequence shown here is derived from an EMBL/GenBank/DDBJ whole genome shotgun (WGS) entry which is preliminary data.</text>
</comment>
<reference evidence="3" key="1">
    <citation type="submission" date="2024-07" db="EMBL/GenBank/DDBJ databases">
        <title>Two chromosome-level genome assemblies of Korean endemic species Abeliophyllum distichum and Forsythia ovata (Oleaceae).</title>
        <authorList>
            <person name="Jang H."/>
        </authorList>
    </citation>
    <scope>NUCLEOTIDE SEQUENCE [LARGE SCALE GENOMIC DNA]</scope>
</reference>
<evidence type="ECO:0000256" key="1">
    <source>
        <dbReference type="SAM" id="MobiDB-lite"/>
    </source>
</evidence>
<feature type="region of interest" description="Disordered" evidence="1">
    <location>
        <begin position="1"/>
        <end position="61"/>
    </location>
</feature>
<feature type="compositionally biased region" description="Low complexity" evidence="1">
    <location>
        <begin position="41"/>
        <end position="57"/>
    </location>
</feature>
<sequence>MLVASSMADEHEMSSLRERRKKSPISLTRCFQRNHHSFNGSASATTSTPTPKKSPSSWIRSKANELPEIKHKCRNFMSRMGRHRRHSSADFSYDPLSYSLNFDPDDHAYQFSGSHLPAITTDDVVKDDVKHWKC</sequence>
<keyword evidence="3" id="KW-1185">Reference proteome</keyword>
<proteinExistence type="predicted"/>
<organism evidence="2 3">
    <name type="scientific">Abeliophyllum distichum</name>
    <dbReference type="NCBI Taxonomy" id="126358"/>
    <lineage>
        <taxon>Eukaryota</taxon>
        <taxon>Viridiplantae</taxon>
        <taxon>Streptophyta</taxon>
        <taxon>Embryophyta</taxon>
        <taxon>Tracheophyta</taxon>
        <taxon>Spermatophyta</taxon>
        <taxon>Magnoliopsida</taxon>
        <taxon>eudicotyledons</taxon>
        <taxon>Gunneridae</taxon>
        <taxon>Pentapetalae</taxon>
        <taxon>asterids</taxon>
        <taxon>lamiids</taxon>
        <taxon>Lamiales</taxon>
        <taxon>Oleaceae</taxon>
        <taxon>Forsythieae</taxon>
        <taxon>Abeliophyllum</taxon>
    </lineage>
</organism>
<dbReference type="Proteomes" id="UP001604336">
    <property type="component" value="Unassembled WGS sequence"/>
</dbReference>
<accession>A0ABD1Q6P3</accession>